<dbReference type="Gene3D" id="1.20.1250.20">
    <property type="entry name" value="MFS general substrate transporter like domains"/>
    <property type="match status" value="1"/>
</dbReference>
<organism evidence="8 9">
    <name type="scientific">Cercophora samala</name>
    <dbReference type="NCBI Taxonomy" id="330535"/>
    <lineage>
        <taxon>Eukaryota</taxon>
        <taxon>Fungi</taxon>
        <taxon>Dikarya</taxon>
        <taxon>Ascomycota</taxon>
        <taxon>Pezizomycotina</taxon>
        <taxon>Sordariomycetes</taxon>
        <taxon>Sordariomycetidae</taxon>
        <taxon>Sordariales</taxon>
        <taxon>Lasiosphaeriaceae</taxon>
        <taxon>Cercophora</taxon>
    </lineage>
</organism>
<evidence type="ECO:0000256" key="3">
    <source>
        <dbReference type="ARBA" id="ARBA00022989"/>
    </source>
</evidence>
<evidence type="ECO:0000256" key="1">
    <source>
        <dbReference type="ARBA" id="ARBA00004141"/>
    </source>
</evidence>
<dbReference type="InterPro" id="IPR011701">
    <property type="entry name" value="MFS"/>
</dbReference>
<feature type="transmembrane region" description="Helical" evidence="6">
    <location>
        <begin position="328"/>
        <end position="350"/>
    </location>
</feature>
<keyword evidence="2 6" id="KW-0812">Transmembrane</keyword>
<feature type="transmembrane region" description="Helical" evidence="6">
    <location>
        <begin position="394"/>
        <end position="413"/>
    </location>
</feature>
<dbReference type="EMBL" id="JAULSY010000075">
    <property type="protein sequence ID" value="KAK0667281.1"/>
    <property type="molecule type" value="Genomic_DNA"/>
</dbReference>
<feature type="transmembrane region" description="Helical" evidence="6">
    <location>
        <begin position="530"/>
        <end position="550"/>
    </location>
</feature>
<dbReference type="GO" id="GO:0022857">
    <property type="term" value="F:transmembrane transporter activity"/>
    <property type="evidence" value="ECO:0007669"/>
    <property type="project" value="InterPro"/>
</dbReference>
<dbReference type="InterPro" id="IPR036259">
    <property type="entry name" value="MFS_trans_sf"/>
</dbReference>
<dbReference type="AlphaFoldDB" id="A0AA39ZAC5"/>
<evidence type="ECO:0000256" key="6">
    <source>
        <dbReference type="SAM" id="Phobius"/>
    </source>
</evidence>
<feature type="transmembrane region" description="Helical" evidence="6">
    <location>
        <begin position="121"/>
        <end position="144"/>
    </location>
</feature>
<comment type="subcellular location">
    <subcellularLocation>
        <location evidence="1">Membrane</location>
        <topology evidence="1">Multi-pass membrane protein</topology>
    </subcellularLocation>
</comment>
<feature type="domain" description="Major facilitator superfamily (MFS) profile" evidence="7">
    <location>
        <begin position="53"/>
        <end position="554"/>
    </location>
</feature>
<accession>A0AA39ZAC5</accession>
<dbReference type="PANTHER" id="PTHR23501:SF43">
    <property type="entry name" value="MULTIDRUG TRANSPORTER, PUTATIVE (AFU_ORTHOLOGUE AFUA_6G03040)-RELATED"/>
    <property type="match status" value="1"/>
</dbReference>
<evidence type="ECO:0000256" key="2">
    <source>
        <dbReference type="ARBA" id="ARBA00022692"/>
    </source>
</evidence>
<dbReference type="GO" id="GO:0005886">
    <property type="term" value="C:plasma membrane"/>
    <property type="evidence" value="ECO:0007669"/>
    <property type="project" value="TreeGrafter"/>
</dbReference>
<feature type="transmembrane region" description="Helical" evidence="6">
    <location>
        <begin position="468"/>
        <end position="486"/>
    </location>
</feature>
<comment type="caution">
    <text evidence="8">The sequence shown here is derived from an EMBL/GenBank/DDBJ whole genome shotgun (WGS) entry which is preliminary data.</text>
</comment>
<keyword evidence="9" id="KW-1185">Reference proteome</keyword>
<feature type="transmembrane region" description="Helical" evidence="6">
    <location>
        <begin position="50"/>
        <end position="78"/>
    </location>
</feature>
<evidence type="ECO:0000313" key="8">
    <source>
        <dbReference type="EMBL" id="KAK0667281.1"/>
    </source>
</evidence>
<feature type="transmembrane region" description="Helical" evidence="6">
    <location>
        <begin position="210"/>
        <end position="233"/>
    </location>
</feature>
<reference evidence="8" key="1">
    <citation type="submission" date="2023-06" db="EMBL/GenBank/DDBJ databases">
        <title>Genome-scale phylogeny and comparative genomics of the fungal order Sordariales.</title>
        <authorList>
            <consortium name="Lawrence Berkeley National Laboratory"/>
            <person name="Hensen N."/>
            <person name="Bonometti L."/>
            <person name="Westerberg I."/>
            <person name="Brannstrom I.O."/>
            <person name="Guillou S."/>
            <person name="Cros-Aarteil S."/>
            <person name="Calhoun S."/>
            <person name="Haridas S."/>
            <person name="Kuo A."/>
            <person name="Mondo S."/>
            <person name="Pangilinan J."/>
            <person name="Riley R."/>
            <person name="Labutti K."/>
            <person name="Andreopoulos B."/>
            <person name="Lipzen A."/>
            <person name="Chen C."/>
            <person name="Yanf M."/>
            <person name="Daum C."/>
            <person name="Ng V."/>
            <person name="Clum A."/>
            <person name="Steindorff A."/>
            <person name="Ohm R."/>
            <person name="Martin F."/>
            <person name="Silar P."/>
            <person name="Natvig D."/>
            <person name="Lalanne C."/>
            <person name="Gautier V."/>
            <person name="Ament-Velasquez S.L."/>
            <person name="Kruys A."/>
            <person name="Hutchinson M.I."/>
            <person name="Powell A.J."/>
            <person name="Barry K."/>
            <person name="Miller A.N."/>
            <person name="Grigoriev I.V."/>
            <person name="Debuchy R."/>
            <person name="Gladieux P."/>
            <person name="Thoren M.H."/>
            <person name="Johannesson H."/>
        </authorList>
    </citation>
    <scope>NUCLEOTIDE SEQUENCE</scope>
    <source>
        <strain evidence="8">CBS 307.81</strain>
    </source>
</reference>
<feature type="transmembrane region" description="Helical" evidence="6">
    <location>
        <begin position="425"/>
        <end position="447"/>
    </location>
</feature>
<feature type="transmembrane region" description="Helical" evidence="6">
    <location>
        <begin position="90"/>
        <end position="109"/>
    </location>
</feature>
<keyword evidence="3 6" id="KW-1133">Transmembrane helix</keyword>
<evidence type="ECO:0000313" key="9">
    <source>
        <dbReference type="Proteomes" id="UP001174997"/>
    </source>
</evidence>
<dbReference type="Proteomes" id="UP001174997">
    <property type="component" value="Unassembled WGS sequence"/>
</dbReference>
<sequence length="558" mass="60181">MAEKEPHLVASRQDLGTESAMEKDVTTASDSEQQQQQDAKPLHYLEGARLHAVTVGLALGLFLVNFEITIVSTALVSITSELQEFKRSSWIITAYLLTYVAGLVTWAKLSDILGRKTTSISALFIFAAFSGGCGASQTLVQLAICRAFQGIGGSGIYAVNMVMMYELVPPPKYPLYTAMITVVVALSFSLGPIFGGLITSGGGSSTWRWVFLLNVPAGVLAASILFMAVPAEFPYQVSTELVEQKRKTIKWSSIDFTGAFLMLAALALLITGLEEAASHLDWNQSTVLGTLIASGLTWMAFFGYQWWIGRPGSGIEPVFPWRFCQSRVIAGLLLTSFMTGAVSITCIFQLPLRYQTSAGLDPLQAGLRLIPFSVCGPLGTIVCAVFSKNRRVPPIYMALVGGVMQIVGLVFLSRGDPHEPDWHGLYGLEVVIGLGFGLCLGAATLLVPYVVEKRDLAIGAAAPVQLRFLGSATVISIVTAVGNSWLRDSLSQSLQPTQIQAIFQSSAAIGKLPLELETIVRARFVESFNLQMRIVIGFAVAGVLTVLLMWQKPQVKVA</sequence>
<feature type="transmembrane region" description="Helical" evidence="6">
    <location>
        <begin position="175"/>
        <end position="198"/>
    </location>
</feature>
<dbReference type="PROSITE" id="PS50850">
    <property type="entry name" value="MFS"/>
    <property type="match status" value="1"/>
</dbReference>
<dbReference type="PANTHER" id="PTHR23501">
    <property type="entry name" value="MAJOR FACILITATOR SUPERFAMILY"/>
    <property type="match status" value="1"/>
</dbReference>
<dbReference type="Pfam" id="PF07690">
    <property type="entry name" value="MFS_1"/>
    <property type="match status" value="1"/>
</dbReference>
<dbReference type="SUPFAM" id="SSF103473">
    <property type="entry name" value="MFS general substrate transporter"/>
    <property type="match status" value="1"/>
</dbReference>
<proteinExistence type="predicted"/>
<name>A0AA39ZAC5_9PEZI</name>
<gene>
    <name evidence="8" type="ORF">QBC41DRAFT_396316</name>
</gene>
<feature type="region of interest" description="Disordered" evidence="5">
    <location>
        <begin position="1"/>
        <end position="36"/>
    </location>
</feature>
<dbReference type="InterPro" id="IPR020846">
    <property type="entry name" value="MFS_dom"/>
</dbReference>
<feature type="transmembrane region" description="Helical" evidence="6">
    <location>
        <begin position="370"/>
        <end position="387"/>
    </location>
</feature>
<feature type="transmembrane region" description="Helical" evidence="6">
    <location>
        <begin position="150"/>
        <end position="168"/>
    </location>
</feature>
<evidence type="ECO:0000256" key="5">
    <source>
        <dbReference type="SAM" id="MobiDB-lite"/>
    </source>
</evidence>
<keyword evidence="4 6" id="KW-0472">Membrane</keyword>
<evidence type="ECO:0000256" key="4">
    <source>
        <dbReference type="ARBA" id="ARBA00023136"/>
    </source>
</evidence>
<evidence type="ECO:0000259" key="7">
    <source>
        <dbReference type="PROSITE" id="PS50850"/>
    </source>
</evidence>
<feature type="transmembrane region" description="Helical" evidence="6">
    <location>
        <begin position="254"/>
        <end position="273"/>
    </location>
</feature>
<feature type="transmembrane region" description="Helical" evidence="6">
    <location>
        <begin position="285"/>
        <end position="307"/>
    </location>
</feature>
<protein>
    <submittedName>
        <fullName evidence="8">Multidrug resistance protein 3</fullName>
    </submittedName>
</protein>